<protein>
    <submittedName>
        <fullName evidence="2">Uncharacterized protein</fullName>
    </submittedName>
</protein>
<comment type="caution">
    <text evidence="2">The sequence shown here is derived from an EMBL/GenBank/DDBJ whole genome shotgun (WGS) entry which is preliminary data.</text>
</comment>
<accession>A0ABR0CDD0</accession>
<sequence length="239" mass="25524">MVRIPPSRVVVLRCVFHGGFAACAVADRVETMRDAQGCIRDSDGSPRHSTAHRTTFPHFGMVGFLAPRHVERTSPQHVFISTGPPQWLADAGGRQPDGPSSGRQACRLEVPRTVTKTVVAGCSAELTLKRGWQRHVANPVSVPSWCVAACARQAWSCRIPSTMARDDPPAGSLDRDSVSANTAPAAVRLPACHAKPPPIIAFLLAFPISQPRRAMSPSCDPPEAVEAALTPVVVESDMG</sequence>
<organism evidence="2 3">
    <name type="scientific">Purpureocillium lilacinum</name>
    <name type="common">Paecilomyces lilacinus</name>
    <dbReference type="NCBI Taxonomy" id="33203"/>
    <lineage>
        <taxon>Eukaryota</taxon>
        <taxon>Fungi</taxon>
        <taxon>Dikarya</taxon>
        <taxon>Ascomycota</taxon>
        <taxon>Pezizomycotina</taxon>
        <taxon>Sordariomycetes</taxon>
        <taxon>Hypocreomycetidae</taxon>
        <taxon>Hypocreales</taxon>
        <taxon>Ophiocordycipitaceae</taxon>
        <taxon>Purpureocillium</taxon>
    </lineage>
</organism>
<evidence type="ECO:0000313" key="3">
    <source>
        <dbReference type="Proteomes" id="UP001287286"/>
    </source>
</evidence>
<dbReference type="Proteomes" id="UP001287286">
    <property type="component" value="Unassembled WGS sequence"/>
</dbReference>
<keyword evidence="1" id="KW-0732">Signal</keyword>
<keyword evidence="3" id="KW-1185">Reference proteome</keyword>
<reference evidence="2 3" key="1">
    <citation type="journal article" date="2024" name="Microbiol. Resour. Announc.">
        <title>Genome annotations for the ascomycete fungi Trichoderma harzianum, Trichoderma aggressivum, and Purpureocillium lilacinum.</title>
        <authorList>
            <person name="Beijen E.P.W."/>
            <person name="Ohm R.A."/>
        </authorList>
    </citation>
    <scope>NUCLEOTIDE SEQUENCE [LARGE SCALE GENOMIC DNA]</scope>
    <source>
        <strain evidence="2 3">CBS 150709</strain>
    </source>
</reference>
<dbReference type="EMBL" id="JAWRVI010000004">
    <property type="protein sequence ID" value="KAK4094145.1"/>
    <property type="molecule type" value="Genomic_DNA"/>
</dbReference>
<name>A0ABR0CDD0_PURLI</name>
<gene>
    <name evidence="2" type="ORF">Purlil1_1636</name>
</gene>
<proteinExistence type="predicted"/>
<feature type="signal peptide" evidence="1">
    <location>
        <begin position="1"/>
        <end position="26"/>
    </location>
</feature>
<evidence type="ECO:0000256" key="1">
    <source>
        <dbReference type="SAM" id="SignalP"/>
    </source>
</evidence>
<feature type="chain" id="PRO_5046538738" evidence="1">
    <location>
        <begin position="27"/>
        <end position="239"/>
    </location>
</feature>
<evidence type="ECO:0000313" key="2">
    <source>
        <dbReference type="EMBL" id="KAK4094145.1"/>
    </source>
</evidence>